<evidence type="ECO:0000256" key="1">
    <source>
        <dbReference type="SAM" id="Coils"/>
    </source>
</evidence>
<keyword evidence="2" id="KW-0732">Signal</keyword>
<dbReference type="AlphaFoldDB" id="A0A3E1YHF1"/>
<protein>
    <submittedName>
        <fullName evidence="3">TerB family tellurite resistance protein</fullName>
    </submittedName>
</protein>
<dbReference type="OrthoDB" id="826958at2"/>
<name>A0A3E1YHF1_9BACT</name>
<feature type="signal peptide" evidence="2">
    <location>
        <begin position="1"/>
        <end position="25"/>
    </location>
</feature>
<sequence length="212" mass="24210">MKTFFVTMIFLLLMLHVTIPVRAQADELAQLALNIQKLSQLKSILQNMYQGYEIVSKGYNTIKSLSEGNFNLHETFLNGLMAVNPAIKNYKHVQDIIRIQTAILKEYKDAYSGFRSSSLFSLEELEYMSGVYGKLTNESLKNLDELLMAITASKLRMSDDERLASIDRIYADIEDKYLFLQEFNSGAKLLGQQRAKERNDVGLIRMLYGIGN</sequence>
<dbReference type="RefSeq" id="WP_116973988.1">
    <property type="nucleotide sequence ID" value="NZ_QPMM01000001.1"/>
</dbReference>
<keyword evidence="1" id="KW-0175">Coiled coil</keyword>
<dbReference type="EMBL" id="QPMM01000001">
    <property type="protein sequence ID" value="RFS26796.1"/>
    <property type="molecule type" value="Genomic_DNA"/>
</dbReference>
<proteinExistence type="predicted"/>
<feature type="chain" id="PRO_5017765047" evidence="2">
    <location>
        <begin position="26"/>
        <end position="212"/>
    </location>
</feature>
<accession>A0A3E1YHF1</accession>
<evidence type="ECO:0000313" key="3">
    <source>
        <dbReference type="EMBL" id="RFS26796.1"/>
    </source>
</evidence>
<gene>
    <name evidence="3" type="ORF">DVR12_03140</name>
</gene>
<evidence type="ECO:0000256" key="2">
    <source>
        <dbReference type="SAM" id="SignalP"/>
    </source>
</evidence>
<dbReference type="Proteomes" id="UP000260644">
    <property type="component" value="Unassembled WGS sequence"/>
</dbReference>
<keyword evidence="4" id="KW-1185">Reference proteome</keyword>
<evidence type="ECO:0000313" key="4">
    <source>
        <dbReference type="Proteomes" id="UP000260644"/>
    </source>
</evidence>
<organism evidence="3 4">
    <name type="scientific">Chitinophaga silvatica</name>
    <dbReference type="NCBI Taxonomy" id="2282649"/>
    <lineage>
        <taxon>Bacteria</taxon>
        <taxon>Pseudomonadati</taxon>
        <taxon>Bacteroidota</taxon>
        <taxon>Chitinophagia</taxon>
        <taxon>Chitinophagales</taxon>
        <taxon>Chitinophagaceae</taxon>
        <taxon>Chitinophaga</taxon>
    </lineage>
</organism>
<comment type="caution">
    <text evidence="3">The sequence shown here is derived from an EMBL/GenBank/DDBJ whole genome shotgun (WGS) entry which is preliminary data.</text>
</comment>
<reference evidence="3 4" key="1">
    <citation type="submission" date="2018-07" db="EMBL/GenBank/DDBJ databases">
        <title>Chitinophaga K2CV101002-2 sp. nov., isolated from a monsoon evergreen broad-leaved forest soil.</title>
        <authorList>
            <person name="Lv Y."/>
        </authorList>
    </citation>
    <scope>NUCLEOTIDE SEQUENCE [LARGE SCALE GENOMIC DNA]</scope>
    <source>
        <strain evidence="3 4">GDMCC 1.1288</strain>
    </source>
</reference>
<feature type="coiled-coil region" evidence="1">
    <location>
        <begin position="21"/>
        <end position="48"/>
    </location>
</feature>